<feature type="domain" description="Protein kinase" evidence="10">
    <location>
        <begin position="29"/>
        <end position="322"/>
    </location>
</feature>
<evidence type="ECO:0000256" key="7">
    <source>
        <dbReference type="ARBA" id="ARBA00047899"/>
    </source>
</evidence>
<name>N1Q487_DOTSN</name>
<dbReference type="PROSITE" id="PS50011">
    <property type="entry name" value="PROTEIN_KINASE_DOM"/>
    <property type="match status" value="1"/>
</dbReference>
<evidence type="ECO:0000256" key="6">
    <source>
        <dbReference type="ARBA" id="ARBA00022840"/>
    </source>
</evidence>
<dbReference type="Proteomes" id="UP000016933">
    <property type="component" value="Unassembled WGS sequence"/>
</dbReference>
<dbReference type="EC" id="2.7.11.1" evidence="1"/>
<feature type="compositionally biased region" description="Low complexity" evidence="9">
    <location>
        <begin position="1"/>
        <end position="14"/>
    </location>
</feature>
<feature type="region of interest" description="Disordered" evidence="9">
    <location>
        <begin position="1"/>
        <end position="23"/>
    </location>
</feature>
<dbReference type="EMBL" id="KB446535">
    <property type="protein sequence ID" value="EME49374.1"/>
    <property type="molecule type" value="Genomic_DNA"/>
</dbReference>
<evidence type="ECO:0000256" key="8">
    <source>
        <dbReference type="ARBA" id="ARBA00048679"/>
    </source>
</evidence>
<dbReference type="GO" id="GO:0004674">
    <property type="term" value="F:protein serine/threonine kinase activity"/>
    <property type="evidence" value="ECO:0007669"/>
    <property type="project" value="UniProtKB-KW"/>
</dbReference>
<evidence type="ECO:0000256" key="9">
    <source>
        <dbReference type="SAM" id="MobiDB-lite"/>
    </source>
</evidence>
<comment type="catalytic activity">
    <reaction evidence="7">
        <text>L-threonyl-[protein] + ATP = O-phospho-L-threonyl-[protein] + ADP + H(+)</text>
        <dbReference type="Rhea" id="RHEA:46608"/>
        <dbReference type="Rhea" id="RHEA-COMP:11060"/>
        <dbReference type="Rhea" id="RHEA-COMP:11605"/>
        <dbReference type="ChEBI" id="CHEBI:15378"/>
        <dbReference type="ChEBI" id="CHEBI:30013"/>
        <dbReference type="ChEBI" id="CHEBI:30616"/>
        <dbReference type="ChEBI" id="CHEBI:61977"/>
        <dbReference type="ChEBI" id="CHEBI:456216"/>
        <dbReference type="EC" id="2.7.11.1"/>
    </reaction>
</comment>
<dbReference type="SMART" id="SM00220">
    <property type="entry name" value="S_TKc"/>
    <property type="match status" value="1"/>
</dbReference>
<dbReference type="STRING" id="675120.N1Q487"/>
<evidence type="ECO:0000313" key="12">
    <source>
        <dbReference type="Proteomes" id="UP000016933"/>
    </source>
</evidence>
<dbReference type="GO" id="GO:0005634">
    <property type="term" value="C:nucleus"/>
    <property type="evidence" value="ECO:0007669"/>
    <property type="project" value="TreeGrafter"/>
</dbReference>
<reference evidence="11 12" key="2">
    <citation type="journal article" date="2012" name="PLoS Pathog.">
        <title>Diverse lifestyles and strategies of plant pathogenesis encoded in the genomes of eighteen Dothideomycetes fungi.</title>
        <authorList>
            <person name="Ohm R.A."/>
            <person name="Feau N."/>
            <person name="Henrissat B."/>
            <person name="Schoch C.L."/>
            <person name="Horwitz B.A."/>
            <person name="Barry K.W."/>
            <person name="Condon B.J."/>
            <person name="Copeland A.C."/>
            <person name="Dhillon B."/>
            <person name="Glaser F."/>
            <person name="Hesse C.N."/>
            <person name="Kosti I."/>
            <person name="LaButti K."/>
            <person name="Lindquist E.A."/>
            <person name="Lucas S."/>
            <person name="Salamov A.A."/>
            <person name="Bradshaw R.E."/>
            <person name="Ciuffetti L."/>
            <person name="Hamelin R.C."/>
            <person name="Kema G.H.J."/>
            <person name="Lawrence C."/>
            <person name="Scott J.A."/>
            <person name="Spatafora J.W."/>
            <person name="Turgeon B.G."/>
            <person name="de Wit P.J.G.M."/>
            <person name="Zhong S."/>
            <person name="Goodwin S.B."/>
            <person name="Grigoriev I.V."/>
        </authorList>
    </citation>
    <scope>NUCLEOTIDE SEQUENCE [LARGE SCALE GENOMIC DNA]</scope>
    <source>
        <strain evidence="12">NZE10 / CBS 128990</strain>
    </source>
</reference>
<keyword evidence="2" id="KW-0723">Serine/threonine-protein kinase</keyword>
<keyword evidence="3" id="KW-0808">Transferase</keyword>
<dbReference type="InterPro" id="IPR000719">
    <property type="entry name" value="Prot_kinase_dom"/>
</dbReference>
<dbReference type="PANTHER" id="PTHR43671">
    <property type="entry name" value="SERINE/THREONINE-PROTEIN KINASE NEK"/>
    <property type="match status" value="1"/>
</dbReference>
<dbReference type="InterPro" id="IPR050660">
    <property type="entry name" value="NEK_Ser/Thr_kinase"/>
</dbReference>
<dbReference type="InterPro" id="IPR011009">
    <property type="entry name" value="Kinase-like_dom_sf"/>
</dbReference>
<evidence type="ECO:0000256" key="1">
    <source>
        <dbReference type="ARBA" id="ARBA00012513"/>
    </source>
</evidence>
<proteinExistence type="predicted"/>
<keyword evidence="12" id="KW-1185">Reference proteome</keyword>
<evidence type="ECO:0000256" key="5">
    <source>
        <dbReference type="ARBA" id="ARBA00022777"/>
    </source>
</evidence>
<evidence type="ECO:0000259" key="10">
    <source>
        <dbReference type="PROSITE" id="PS50011"/>
    </source>
</evidence>
<reference evidence="12" key="1">
    <citation type="journal article" date="2012" name="PLoS Genet.">
        <title>The genomes of the fungal plant pathogens Cladosporium fulvum and Dothistroma septosporum reveal adaptation to different hosts and lifestyles but also signatures of common ancestry.</title>
        <authorList>
            <person name="de Wit P.J.G.M."/>
            <person name="van der Burgt A."/>
            <person name="Oekmen B."/>
            <person name="Stergiopoulos I."/>
            <person name="Abd-Elsalam K.A."/>
            <person name="Aerts A.L."/>
            <person name="Bahkali A.H."/>
            <person name="Beenen H.G."/>
            <person name="Chettri P."/>
            <person name="Cox M.P."/>
            <person name="Datema E."/>
            <person name="de Vries R.P."/>
            <person name="Dhillon B."/>
            <person name="Ganley A.R."/>
            <person name="Griffiths S.A."/>
            <person name="Guo Y."/>
            <person name="Hamelin R.C."/>
            <person name="Henrissat B."/>
            <person name="Kabir M.S."/>
            <person name="Jashni M.K."/>
            <person name="Kema G."/>
            <person name="Klaubauf S."/>
            <person name="Lapidus A."/>
            <person name="Levasseur A."/>
            <person name="Lindquist E."/>
            <person name="Mehrabi R."/>
            <person name="Ohm R.A."/>
            <person name="Owen T.J."/>
            <person name="Salamov A."/>
            <person name="Schwelm A."/>
            <person name="Schijlen E."/>
            <person name="Sun H."/>
            <person name="van den Burg H.A."/>
            <person name="van Ham R.C.H.J."/>
            <person name="Zhang S."/>
            <person name="Goodwin S.B."/>
            <person name="Grigoriev I.V."/>
            <person name="Collemare J."/>
            <person name="Bradshaw R.E."/>
        </authorList>
    </citation>
    <scope>NUCLEOTIDE SEQUENCE [LARGE SCALE GENOMIC DNA]</scope>
    <source>
        <strain evidence="12">NZE10 / CBS 128990</strain>
    </source>
</reference>
<dbReference type="OrthoDB" id="310217at2759"/>
<evidence type="ECO:0000256" key="2">
    <source>
        <dbReference type="ARBA" id="ARBA00022527"/>
    </source>
</evidence>
<dbReference type="Pfam" id="PF00069">
    <property type="entry name" value="Pkinase"/>
    <property type="match status" value="1"/>
</dbReference>
<dbReference type="AlphaFoldDB" id="N1Q487"/>
<sequence>MRNQHSQRSSVSSHAHSDRQRLVNDQADYEVVKPLRSTTKSRSHEVLYLIEDCDSEELFVQKRLNMTTAASRGRATSERNALWQIMARANASAHVVQRVEAFYDGHDALSYLFLAYCDNGNIEDFIHRYHVAHKSLPEDFAWHVLASLASALCTCHYGINHVAVMDSAPSNWRMLCHLEAKPSNVWLTTQQKVGFFPRVVLIGFDFVSTKDDIATRKAHDSVARFGNWQWMPPEGRLRRDDFGQKDLQLGSATDVWQVGGVIQAMCRLDTVPRMEEVDADQPVCGKDFSSALNNLVACCMQRDWRHRPSAMGLAKEVQREMYRRVQRKARRTEGSGYAVA</sequence>
<dbReference type="PANTHER" id="PTHR43671:SF98">
    <property type="entry name" value="SERINE_THREONINE-PROTEIN KINASE NEK11"/>
    <property type="match status" value="1"/>
</dbReference>
<evidence type="ECO:0000256" key="3">
    <source>
        <dbReference type="ARBA" id="ARBA00022679"/>
    </source>
</evidence>
<keyword evidence="5" id="KW-0418">Kinase</keyword>
<accession>N1Q487</accession>
<organism evidence="11 12">
    <name type="scientific">Dothistroma septosporum (strain NZE10 / CBS 128990)</name>
    <name type="common">Red band needle blight fungus</name>
    <name type="synonym">Mycosphaerella pini</name>
    <dbReference type="NCBI Taxonomy" id="675120"/>
    <lineage>
        <taxon>Eukaryota</taxon>
        <taxon>Fungi</taxon>
        <taxon>Dikarya</taxon>
        <taxon>Ascomycota</taxon>
        <taxon>Pezizomycotina</taxon>
        <taxon>Dothideomycetes</taxon>
        <taxon>Dothideomycetidae</taxon>
        <taxon>Mycosphaerellales</taxon>
        <taxon>Mycosphaerellaceae</taxon>
        <taxon>Dothistroma</taxon>
    </lineage>
</organism>
<comment type="catalytic activity">
    <reaction evidence="8">
        <text>L-seryl-[protein] + ATP = O-phospho-L-seryl-[protein] + ADP + H(+)</text>
        <dbReference type="Rhea" id="RHEA:17989"/>
        <dbReference type="Rhea" id="RHEA-COMP:9863"/>
        <dbReference type="Rhea" id="RHEA-COMP:11604"/>
        <dbReference type="ChEBI" id="CHEBI:15378"/>
        <dbReference type="ChEBI" id="CHEBI:29999"/>
        <dbReference type="ChEBI" id="CHEBI:30616"/>
        <dbReference type="ChEBI" id="CHEBI:83421"/>
        <dbReference type="ChEBI" id="CHEBI:456216"/>
        <dbReference type="EC" id="2.7.11.1"/>
    </reaction>
</comment>
<dbReference type="GO" id="GO:0005524">
    <property type="term" value="F:ATP binding"/>
    <property type="evidence" value="ECO:0007669"/>
    <property type="project" value="UniProtKB-KW"/>
</dbReference>
<keyword evidence="4" id="KW-0547">Nucleotide-binding</keyword>
<evidence type="ECO:0000256" key="4">
    <source>
        <dbReference type="ARBA" id="ARBA00022741"/>
    </source>
</evidence>
<dbReference type="Gene3D" id="1.10.510.10">
    <property type="entry name" value="Transferase(Phosphotransferase) domain 1"/>
    <property type="match status" value="1"/>
</dbReference>
<dbReference type="HOGENOM" id="CLU_816418_0_0_1"/>
<dbReference type="eggNOG" id="KOG0591">
    <property type="taxonomic scope" value="Eukaryota"/>
</dbReference>
<protein>
    <recommendedName>
        <fullName evidence="1">non-specific serine/threonine protein kinase</fullName>
        <ecNumber evidence="1">2.7.11.1</ecNumber>
    </recommendedName>
</protein>
<evidence type="ECO:0000313" key="11">
    <source>
        <dbReference type="EMBL" id="EME49374.1"/>
    </source>
</evidence>
<dbReference type="SUPFAM" id="SSF56112">
    <property type="entry name" value="Protein kinase-like (PK-like)"/>
    <property type="match status" value="1"/>
</dbReference>
<keyword evidence="6" id="KW-0067">ATP-binding</keyword>
<gene>
    <name evidence="11" type="ORF">DOTSEDRAFT_19831</name>
</gene>